<proteinExistence type="predicted"/>
<accession>A0A2P2IX80</accession>
<protein>
    <submittedName>
        <fullName evidence="1">Uncharacterized protein</fullName>
    </submittedName>
</protein>
<organism evidence="1">
    <name type="scientific">Rhizophora mucronata</name>
    <name type="common">Asiatic mangrove</name>
    <dbReference type="NCBI Taxonomy" id="61149"/>
    <lineage>
        <taxon>Eukaryota</taxon>
        <taxon>Viridiplantae</taxon>
        <taxon>Streptophyta</taxon>
        <taxon>Embryophyta</taxon>
        <taxon>Tracheophyta</taxon>
        <taxon>Spermatophyta</taxon>
        <taxon>Magnoliopsida</taxon>
        <taxon>eudicotyledons</taxon>
        <taxon>Gunneridae</taxon>
        <taxon>Pentapetalae</taxon>
        <taxon>rosids</taxon>
        <taxon>fabids</taxon>
        <taxon>Malpighiales</taxon>
        <taxon>Rhizophoraceae</taxon>
        <taxon>Rhizophora</taxon>
    </lineage>
</organism>
<sequence length="8" mass="911">MICNGNYP</sequence>
<reference evidence="1" key="1">
    <citation type="submission" date="2018-02" db="EMBL/GenBank/DDBJ databases">
        <title>Rhizophora mucronata_Transcriptome.</title>
        <authorList>
            <person name="Meera S.P."/>
            <person name="Sreeshan A."/>
            <person name="Augustine A."/>
        </authorList>
    </citation>
    <scope>NUCLEOTIDE SEQUENCE</scope>
    <source>
        <tissue evidence="1">Leaf</tissue>
    </source>
</reference>
<evidence type="ECO:0000313" key="1">
    <source>
        <dbReference type="EMBL" id="MBW85826.1"/>
    </source>
</evidence>
<name>A0A2P2IX80_RHIMU</name>
<dbReference type="EMBL" id="GGEC01005343">
    <property type="protein sequence ID" value="MBW85826.1"/>
    <property type="molecule type" value="Transcribed_RNA"/>
</dbReference>